<proteinExistence type="predicted"/>
<keyword evidence="2" id="KW-1185">Reference proteome</keyword>
<dbReference type="Proteomes" id="UP001595952">
    <property type="component" value="Unassembled WGS sequence"/>
</dbReference>
<organism evidence="1 2">
    <name type="scientific">Deinococcus hohokamensis</name>
    <dbReference type="NCBI Taxonomy" id="309883"/>
    <lineage>
        <taxon>Bacteria</taxon>
        <taxon>Thermotogati</taxon>
        <taxon>Deinococcota</taxon>
        <taxon>Deinococci</taxon>
        <taxon>Deinococcales</taxon>
        <taxon>Deinococcaceae</taxon>
        <taxon>Deinococcus</taxon>
    </lineage>
</organism>
<name>A0ABV9I881_9DEIO</name>
<accession>A0ABV9I881</accession>
<gene>
    <name evidence="1" type="ORF">ACFO0D_08550</name>
</gene>
<comment type="caution">
    <text evidence="1">The sequence shown here is derived from an EMBL/GenBank/DDBJ whole genome shotgun (WGS) entry which is preliminary data.</text>
</comment>
<sequence>MPQTPEVSHKNGSGRDWPRQLAAPLAALVLLAHLAWSVHAPRPRSVLEPLCLAALARSNPEAYRRSALVFDVPPDQPPSAKANHVFVHLETLRQDQKAAQGLCTVSLGTGRLQWFAPADAAGSP</sequence>
<protein>
    <submittedName>
        <fullName evidence="1">Uncharacterized protein</fullName>
    </submittedName>
</protein>
<evidence type="ECO:0000313" key="2">
    <source>
        <dbReference type="Proteomes" id="UP001595952"/>
    </source>
</evidence>
<evidence type="ECO:0000313" key="1">
    <source>
        <dbReference type="EMBL" id="MFC4638394.1"/>
    </source>
</evidence>
<dbReference type="RefSeq" id="WP_380061400.1">
    <property type="nucleotide sequence ID" value="NZ_JBHSEI010000005.1"/>
</dbReference>
<reference evidence="2" key="1">
    <citation type="journal article" date="2019" name="Int. J. Syst. Evol. Microbiol.">
        <title>The Global Catalogue of Microorganisms (GCM) 10K type strain sequencing project: providing services to taxonomists for standard genome sequencing and annotation.</title>
        <authorList>
            <consortium name="The Broad Institute Genomics Platform"/>
            <consortium name="The Broad Institute Genome Sequencing Center for Infectious Disease"/>
            <person name="Wu L."/>
            <person name="Ma J."/>
        </authorList>
    </citation>
    <scope>NUCLEOTIDE SEQUENCE [LARGE SCALE GENOMIC DNA]</scope>
    <source>
        <strain evidence="2">CCUG 55995</strain>
    </source>
</reference>
<dbReference type="EMBL" id="JBHSEI010000005">
    <property type="protein sequence ID" value="MFC4638394.1"/>
    <property type="molecule type" value="Genomic_DNA"/>
</dbReference>